<dbReference type="PANTHER" id="PTHR13266:SF1">
    <property type="entry name" value="PROTEASOME INHIBITOR PI31 SUBUNIT"/>
    <property type="match status" value="1"/>
</dbReference>
<dbReference type="Pfam" id="PF11566">
    <property type="entry name" value="PI31_Prot_N"/>
    <property type="match status" value="1"/>
</dbReference>
<evidence type="ECO:0000256" key="2">
    <source>
        <dbReference type="ARBA" id="ARBA00004496"/>
    </source>
</evidence>
<dbReference type="GO" id="GO:0004866">
    <property type="term" value="F:endopeptidase inhibitor activity"/>
    <property type="evidence" value="ECO:0007669"/>
    <property type="project" value="InterPro"/>
</dbReference>
<evidence type="ECO:0000256" key="1">
    <source>
        <dbReference type="ARBA" id="ARBA00004240"/>
    </source>
</evidence>
<name>A0A5N5QXA4_9AGAM</name>
<evidence type="ECO:0000313" key="14">
    <source>
        <dbReference type="EMBL" id="KAB5596334.1"/>
    </source>
</evidence>
<keyword evidence="6" id="KW-0597">Phosphoprotein</keyword>
<keyword evidence="5" id="KW-0963">Cytoplasm</keyword>
<keyword evidence="4" id="KW-0488">Methylation</keyword>
<gene>
    <name evidence="14" type="ORF">CTheo_319</name>
</gene>
<feature type="region of interest" description="Disordered" evidence="11">
    <location>
        <begin position="291"/>
        <end position="339"/>
    </location>
</feature>
<dbReference type="Proteomes" id="UP000383932">
    <property type="component" value="Unassembled WGS sequence"/>
</dbReference>
<dbReference type="AlphaFoldDB" id="A0A5N5QXA4"/>
<evidence type="ECO:0000256" key="7">
    <source>
        <dbReference type="ARBA" id="ARBA00022824"/>
    </source>
</evidence>
<dbReference type="GO" id="GO:0070628">
    <property type="term" value="F:proteasome binding"/>
    <property type="evidence" value="ECO:0007669"/>
    <property type="project" value="InterPro"/>
</dbReference>
<evidence type="ECO:0000259" key="13">
    <source>
        <dbReference type="Pfam" id="PF11566"/>
    </source>
</evidence>
<dbReference type="GO" id="GO:0000502">
    <property type="term" value="C:proteasome complex"/>
    <property type="evidence" value="ECO:0007669"/>
    <property type="project" value="UniProtKB-KW"/>
</dbReference>
<dbReference type="InterPro" id="IPR021625">
    <property type="entry name" value="PI31_Prot_N"/>
</dbReference>
<reference evidence="14 15" key="1">
    <citation type="journal article" date="2019" name="Fungal Biol. Biotechnol.">
        <title>Draft genome sequence of fastidious pathogen Ceratobasidium theobromae, which causes vascular-streak dieback in Theobroma cacao.</title>
        <authorList>
            <person name="Ali S.S."/>
            <person name="Asman A."/>
            <person name="Shao J."/>
            <person name="Firmansyah A.P."/>
            <person name="Susilo A.W."/>
            <person name="Rosmana A."/>
            <person name="McMahon P."/>
            <person name="Junaid M."/>
            <person name="Guest D."/>
            <person name="Kheng T.Y."/>
            <person name="Meinhardt L.W."/>
            <person name="Bailey B.A."/>
        </authorList>
    </citation>
    <scope>NUCLEOTIDE SEQUENCE [LARGE SCALE GENOMIC DNA]</scope>
    <source>
        <strain evidence="14 15">CT2</strain>
    </source>
</reference>
<feature type="domain" description="PI31 proteasome regulator C-terminal" evidence="12">
    <location>
        <begin position="224"/>
        <end position="302"/>
    </location>
</feature>
<feature type="domain" description="PI31 proteasome regulator N-terminal" evidence="13">
    <location>
        <begin position="22"/>
        <end position="175"/>
    </location>
</feature>
<evidence type="ECO:0000313" key="15">
    <source>
        <dbReference type="Proteomes" id="UP000383932"/>
    </source>
</evidence>
<feature type="region of interest" description="Disordered" evidence="11">
    <location>
        <begin position="173"/>
        <end position="236"/>
    </location>
</feature>
<keyword evidence="9" id="KW-0007">Acetylation</keyword>
<evidence type="ECO:0000256" key="3">
    <source>
        <dbReference type="ARBA" id="ARBA00006405"/>
    </source>
</evidence>
<organism evidence="14 15">
    <name type="scientific">Ceratobasidium theobromae</name>
    <dbReference type="NCBI Taxonomy" id="1582974"/>
    <lineage>
        <taxon>Eukaryota</taxon>
        <taxon>Fungi</taxon>
        <taxon>Dikarya</taxon>
        <taxon>Basidiomycota</taxon>
        <taxon>Agaricomycotina</taxon>
        <taxon>Agaricomycetes</taxon>
        <taxon>Cantharellales</taxon>
        <taxon>Ceratobasidiaceae</taxon>
        <taxon>Ceratobasidium</taxon>
    </lineage>
</organism>
<comment type="similarity">
    <text evidence="3">Belongs to the proteasome inhibitor PI31 family.</text>
</comment>
<feature type="compositionally biased region" description="Low complexity" evidence="11">
    <location>
        <begin position="180"/>
        <end position="192"/>
    </location>
</feature>
<evidence type="ECO:0000256" key="4">
    <source>
        <dbReference type="ARBA" id="ARBA00022481"/>
    </source>
</evidence>
<dbReference type="Gene3D" id="3.40.1000.30">
    <property type="match status" value="1"/>
</dbReference>
<dbReference type="InterPro" id="IPR013886">
    <property type="entry name" value="PI31_Prot_C"/>
</dbReference>
<keyword evidence="7" id="KW-0256">Endoplasmic reticulum</keyword>
<evidence type="ECO:0000256" key="6">
    <source>
        <dbReference type="ARBA" id="ARBA00022553"/>
    </source>
</evidence>
<comment type="function">
    <text evidence="10">Plays an important role in control of proteasome function. Inhibits the hydrolysis of protein and peptide substrates by the 20S proteasome. Also inhibits the activation of the proteasome by the proteasome regulatory proteins PA700 and PA28.</text>
</comment>
<comment type="caution">
    <text evidence="14">The sequence shown here is derived from an EMBL/GenBank/DDBJ whole genome shotgun (WGS) entry which is preliminary data.</text>
</comment>
<evidence type="ECO:0000259" key="12">
    <source>
        <dbReference type="Pfam" id="PF08577"/>
    </source>
</evidence>
<evidence type="ECO:0000256" key="5">
    <source>
        <dbReference type="ARBA" id="ARBA00022490"/>
    </source>
</evidence>
<dbReference type="Pfam" id="PF08577">
    <property type="entry name" value="PI31_Prot_C"/>
    <property type="match status" value="1"/>
</dbReference>
<sequence>MPDLLDASALLGNIPCLLPESNKSLTNPQDALAVLLHAAMTALSFRLVAIDEDAAPKEPESDATPGLLPEGWNRRSPDVYTFKYKHEQSSLTFLLKLVKMAGKVIVHGIAVEDGKTKTFEINTQDFTSPSFFPHDVQSTDQPLVHGYISSSRVTDLISLLKVTTIQPLLPGLQKEGYQESNTTATASTSSEPRAPRRERSPPPPLHGPFSHPQADPYGRNPLEVGRSDLDPFAGHNPFVPPPLFPPSSGGGMFVGPDHPMFNNPLGLGRRGRGPGGMGPWGGDGYLPPMGAPPGARFDPVAPGPLGPLGPGGARRPPFVSGDPDNDELMPPRRGDHMFM</sequence>
<dbReference type="GO" id="GO:0005783">
    <property type="term" value="C:endoplasmic reticulum"/>
    <property type="evidence" value="ECO:0007669"/>
    <property type="project" value="UniProtKB-SubCell"/>
</dbReference>
<dbReference type="GO" id="GO:0043161">
    <property type="term" value="P:proteasome-mediated ubiquitin-dependent protein catabolic process"/>
    <property type="evidence" value="ECO:0007669"/>
    <property type="project" value="InterPro"/>
</dbReference>
<dbReference type="OrthoDB" id="68090at2759"/>
<comment type="subcellular location">
    <subcellularLocation>
        <location evidence="2">Cytoplasm</location>
    </subcellularLocation>
    <subcellularLocation>
        <location evidence="1">Endoplasmic reticulum</location>
    </subcellularLocation>
</comment>
<keyword evidence="8" id="KW-0647">Proteasome</keyword>
<feature type="compositionally biased region" description="Basic and acidic residues" evidence="11">
    <location>
        <begin position="329"/>
        <end position="339"/>
    </location>
</feature>
<accession>A0A5N5QXA4</accession>
<dbReference type="PANTHER" id="PTHR13266">
    <property type="entry name" value="PROTEASOME INHIBITOR"/>
    <property type="match status" value="1"/>
</dbReference>
<keyword evidence="15" id="KW-1185">Reference proteome</keyword>
<proteinExistence type="inferred from homology"/>
<evidence type="ECO:0000256" key="8">
    <source>
        <dbReference type="ARBA" id="ARBA00022942"/>
    </source>
</evidence>
<dbReference type="InterPro" id="IPR045128">
    <property type="entry name" value="PI31-like"/>
</dbReference>
<protein>
    <submittedName>
        <fullName evidence="14">Uncharacterized protein</fullName>
    </submittedName>
</protein>
<evidence type="ECO:0000256" key="9">
    <source>
        <dbReference type="ARBA" id="ARBA00022990"/>
    </source>
</evidence>
<evidence type="ECO:0000256" key="10">
    <source>
        <dbReference type="ARBA" id="ARBA00024805"/>
    </source>
</evidence>
<evidence type="ECO:0000256" key="11">
    <source>
        <dbReference type="SAM" id="MobiDB-lite"/>
    </source>
</evidence>
<dbReference type="EMBL" id="SSOP01000002">
    <property type="protein sequence ID" value="KAB5596334.1"/>
    <property type="molecule type" value="Genomic_DNA"/>
</dbReference>